<evidence type="ECO:0000256" key="1">
    <source>
        <dbReference type="SAM" id="SignalP"/>
    </source>
</evidence>
<dbReference type="AlphaFoldDB" id="A0A1I8AII4"/>
<name>A0A1I8AII4_9BILA</name>
<dbReference type="Proteomes" id="UP000095287">
    <property type="component" value="Unplaced"/>
</dbReference>
<accession>A0A1I8AII4</accession>
<protein>
    <submittedName>
        <fullName evidence="3">Chalcone_isomerase domain-containing protein</fullName>
    </submittedName>
</protein>
<sequence length="73" mass="8626">MFRTPVLFLVLFCFISVDGQSYLWRLHSGSLPGNDLARNARSELLKVYLLQRKNDSEMEQRRREVLRKFLGLP</sequence>
<feature type="signal peptide" evidence="1">
    <location>
        <begin position="1"/>
        <end position="19"/>
    </location>
</feature>
<feature type="chain" id="PRO_5009314732" evidence="1">
    <location>
        <begin position="20"/>
        <end position="73"/>
    </location>
</feature>
<organism evidence="2 3">
    <name type="scientific">Steinernema glaseri</name>
    <dbReference type="NCBI Taxonomy" id="37863"/>
    <lineage>
        <taxon>Eukaryota</taxon>
        <taxon>Metazoa</taxon>
        <taxon>Ecdysozoa</taxon>
        <taxon>Nematoda</taxon>
        <taxon>Chromadorea</taxon>
        <taxon>Rhabditida</taxon>
        <taxon>Tylenchina</taxon>
        <taxon>Panagrolaimomorpha</taxon>
        <taxon>Strongyloidoidea</taxon>
        <taxon>Steinernematidae</taxon>
        <taxon>Steinernema</taxon>
    </lineage>
</organism>
<evidence type="ECO:0000313" key="2">
    <source>
        <dbReference type="Proteomes" id="UP000095287"/>
    </source>
</evidence>
<keyword evidence="1" id="KW-0732">Signal</keyword>
<dbReference type="WBParaSite" id="L893_g6314.t1">
    <property type="protein sequence ID" value="L893_g6314.t1"/>
    <property type="gene ID" value="L893_g6314"/>
</dbReference>
<keyword evidence="2" id="KW-1185">Reference proteome</keyword>
<evidence type="ECO:0000313" key="3">
    <source>
        <dbReference type="WBParaSite" id="L893_g6314.t1"/>
    </source>
</evidence>
<proteinExistence type="predicted"/>
<reference evidence="3" key="1">
    <citation type="submission" date="2016-11" db="UniProtKB">
        <authorList>
            <consortium name="WormBaseParasite"/>
        </authorList>
    </citation>
    <scope>IDENTIFICATION</scope>
</reference>